<evidence type="ECO:0000313" key="2">
    <source>
        <dbReference type="EMBL" id="KAK3701010.1"/>
    </source>
</evidence>
<comment type="caution">
    <text evidence="2">The sequence shown here is derived from an EMBL/GenBank/DDBJ whole genome shotgun (WGS) entry which is preliminary data.</text>
</comment>
<dbReference type="Proteomes" id="UP001283361">
    <property type="component" value="Unassembled WGS sequence"/>
</dbReference>
<evidence type="ECO:0000256" key="1">
    <source>
        <dbReference type="SAM" id="MobiDB-lite"/>
    </source>
</evidence>
<organism evidence="2 3">
    <name type="scientific">Elysia crispata</name>
    <name type="common">lettuce slug</name>
    <dbReference type="NCBI Taxonomy" id="231223"/>
    <lineage>
        <taxon>Eukaryota</taxon>
        <taxon>Metazoa</taxon>
        <taxon>Spiralia</taxon>
        <taxon>Lophotrochozoa</taxon>
        <taxon>Mollusca</taxon>
        <taxon>Gastropoda</taxon>
        <taxon>Heterobranchia</taxon>
        <taxon>Euthyneura</taxon>
        <taxon>Panpulmonata</taxon>
        <taxon>Sacoglossa</taxon>
        <taxon>Placobranchoidea</taxon>
        <taxon>Plakobranchidae</taxon>
        <taxon>Elysia</taxon>
    </lineage>
</organism>
<proteinExistence type="predicted"/>
<protein>
    <submittedName>
        <fullName evidence="2">Uncharacterized protein</fullName>
    </submittedName>
</protein>
<gene>
    <name evidence="2" type="ORF">RRG08_063263</name>
</gene>
<name>A0AAE0XP78_9GAST</name>
<evidence type="ECO:0000313" key="3">
    <source>
        <dbReference type="Proteomes" id="UP001283361"/>
    </source>
</evidence>
<accession>A0AAE0XP78</accession>
<dbReference type="AlphaFoldDB" id="A0AAE0XP78"/>
<sequence>MRSRARIASGLLSHSYHESEPRGSVAHLRARLSGRTSQVECTTRAVRAIEADTRDSSPRVSEGKVQLNLRMV</sequence>
<keyword evidence="3" id="KW-1185">Reference proteome</keyword>
<feature type="region of interest" description="Disordered" evidence="1">
    <location>
        <begin position="52"/>
        <end position="72"/>
    </location>
</feature>
<dbReference type="EMBL" id="JAWDGP010007899">
    <property type="protein sequence ID" value="KAK3701010.1"/>
    <property type="molecule type" value="Genomic_DNA"/>
</dbReference>
<reference evidence="2" key="1">
    <citation type="journal article" date="2023" name="G3 (Bethesda)">
        <title>A reference genome for the long-term kleptoplast-retaining sea slug Elysia crispata morphotype clarki.</title>
        <authorList>
            <person name="Eastman K.E."/>
            <person name="Pendleton A.L."/>
            <person name="Shaikh M.A."/>
            <person name="Suttiyut T."/>
            <person name="Ogas R."/>
            <person name="Tomko P."/>
            <person name="Gavelis G."/>
            <person name="Widhalm J.R."/>
            <person name="Wisecaver J.H."/>
        </authorList>
    </citation>
    <scope>NUCLEOTIDE SEQUENCE</scope>
    <source>
        <strain evidence="2">ECLA1</strain>
    </source>
</reference>